<dbReference type="InterPro" id="IPR006311">
    <property type="entry name" value="TAT_signal"/>
</dbReference>
<dbReference type="InterPro" id="IPR008334">
    <property type="entry name" value="5'-Nucleotdase_C"/>
</dbReference>
<dbReference type="PROSITE" id="PS51318">
    <property type="entry name" value="TAT"/>
    <property type="match status" value="1"/>
</dbReference>
<feature type="chain" id="PRO_5044983699" evidence="2">
    <location>
        <begin position="33"/>
        <end position="628"/>
    </location>
</feature>
<organism evidence="5 6">
    <name type="scientific">Angustibacter luteus</name>
    <dbReference type="NCBI Taxonomy" id="658456"/>
    <lineage>
        <taxon>Bacteria</taxon>
        <taxon>Bacillati</taxon>
        <taxon>Actinomycetota</taxon>
        <taxon>Actinomycetes</taxon>
        <taxon>Kineosporiales</taxon>
        <taxon>Kineosporiaceae</taxon>
    </lineage>
</organism>
<dbReference type="InterPro" id="IPR036907">
    <property type="entry name" value="5'-Nucleotdase_C_sf"/>
</dbReference>
<feature type="domain" description="5'-Nucleotidase C-terminal" evidence="4">
    <location>
        <begin position="439"/>
        <end position="590"/>
    </location>
</feature>
<feature type="signal peptide" evidence="2">
    <location>
        <begin position="1"/>
        <end position="32"/>
    </location>
</feature>
<accession>A0ABW1JDF6</accession>
<dbReference type="SUPFAM" id="SSF55816">
    <property type="entry name" value="5'-nucleotidase (syn. UDP-sugar hydrolase), C-terminal domain"/>
    <property type="match status" value="1"/>
</dbReference>
<proteinExistence type="inferred from homology"/>
<dbReference type="PANTHER" id="PTHR11575:SF24">
    <property type="entry name" value="5'-NUCLEOTIDASE"/>
    <property type="match status" value="1"/>
</dbReference>
<gene>
    <name evidence="5" type="ORF">ACFQDO_06420</name>
</gene>
<dbReference type="RefSeq" id="WP_345718238.1">
    <property type="nucleotide sequence ID" value="NZ_BAABFP010000008.1"/>
</dbReference>
<dbReference type="Proteomes" id="UP001596189">
    <property type="component" value="Unassembled WGS sequence"/>
</dbReference>
<dbReference type="Pfam" id="PF02872">
    <property type="entry name" value="5_nucleotid_C"/>
    <property type="match status" value="1"/>
</dbReference>
<sequence>MSSRRHLRLAQALAVTSAAALAVTMSPSTALAGGHGKPPKPPKPTTAQIQLLSFNDFHGNLEAPAGSSGVITTGYTETQNATTGAFQATATNVPAGGVEYLATHLKQARAGHKDSLTVAAGDLIGASPLLSAAFHDEPTVEAMNSLGLDVTSVGNHEFDEGYKELQRIAKGGCIDDGPGGANNQNSCAAHTFTGAKYPILAANVRYTGTLKRILPPYWIKTFKDGAKVAFIGMTLKDTPSIVTKSGIAGLTFDDEATTANLLVPELKKKGVKAIVVLVHQGGTPAVTTYTAEHGTYNVAPPYDATCSTETKNGVKGAQLTGDSAILDISRRLDPQIDMVISGHTHQPYICSQADPDGNQRLITSASSFGRLYTETELTYDLKKNDIVRSSVEGSNMIVTRDVAKDAAQTALISTYNTLVAPIKSKVIGQVAGGVTLPKTGADVETSLGRLIADAQKNDASTVSNGVAPQIAFMNPGGIRADLVPLANGDVNFGAAFTVQPFNNYVVSMDLTGAQIYALLEQQWSGANAPAVKILQVSEGFTYSYSASAPAGSKVVPGSVALDGTPIAMGTTYRVAANSFLSDGGDNFASFAGGTNKLIGGLDIDAFANYLTAHSPYAPIETDRITQVP</sequence>
<evidence type="ECO:0000313" key="5">
    <source>
        <dbReference type="EMBL" id="MFC6006763.1"/>
    </source>
</evidence>
<protein>
    <submittedName>
        <fullName evidence="5">Bifunctional metallophosphatase/5'-nucleotidase</fullName>
    </submittedName>
</protein>
<dbReference type="SUPFAM" id="SSF56300">
    <property type="entry name" value="Metallo-dependent phosphatases"/>
    <property type="match status" value="1"/>
</dbReference>
<reference evidence="6" key="1">
    <citation type="journal article" date="2019" name="Int. J. Syst. Evol. Microbiol.">
        <title>The Global Catalogue of Microorganisms (GCM) 10K type strain sequencing project: providing services to taxonomists for standard genome sequencing and annotation.</title>
        <authorList>
            <consortium name="The Broad Institute Genomics Platform"/>
            <consortium name="The Broad Institute Genome Sequencing Center for Infectious Disease"/>
            <person name="Wu L."/>
            <person name="Ma J."/>
        </authorList>
    </citation>
    <scope>NUCLEOTIDE SEQUENCE [LARGE SCALE GENOMIC DNA]</scope>
    <source>
        <strain evidence="6">KACC 14249</strain>
    </source>
</reference>
<dbReference type="Gene3D" id="3.90.780.10">
    <property type="entry name" value="5'-Nucleotidase, C-terminal domain"/>
    <property type="match status" value="1"/>
</dbReference>
<evidence type="ECO:0000256" key="1">
    <source>
        <dbReference type="ARBA" id="ARBA00022729"/>
    </source>
</evidence>
<keyword evidence="1 2" id="KW-0732">Signal</keyword>
<dbReference type="PANTHER" id="PTHR11575">
    <property type="entry name" value="5'-NUCLEOTIDASE-RELATED"/>
    <property type="match status" value="1"/>
</dbReference>
<dbReference type="InterPro" id="IPR006179">
    <property type="entry name" value="5_nucleotidase/apyrase"/>
</dbReference>
<keyword evidence="6" id="KW-1185">Reference proteome</keyword>
<keyword evidence="2" id="KW-0378">Hydrolase</keyword>
<name>A0ABW1JDF6_9ACTN</name>
<dbReference type="EMBL" id="JBHSRD010000003">
    <property type="protein sequence ID" value="MFC6006763.1"/>
    <property type="molecule type" value="Genomic_DNA"/>
</dbReference>
<dbReference type="InterPro" id="IPR029052">
    <property type="entry name" value="Metallo-depent_PP-like"/>
</dbReference>
<keyword evidence="2" id="KW-0547">Nucleotide-binding</keyword>
<dbReference type="InterPro" id="IPR004843">
    <property type="entry name" value="Calcineurin-like_PHP"/>
</dbReference>
<evidence type="ECO:0000259" key="4">
    <source>
        <dbReference type="Pfam" id="PF02872"/>
    </source>
</evidence>
<comment type="caution">
    <text evidence="5">The sequence shown here is derived from an EMBL/GenBank/DDBJ whole genome shotgun (WGS) entry which is preliminary data.</text>
</comment>
<dbReference type="Pfam" id="PF00149">
    <property type="entry name" value="Metallophos"/>
    <property type="match status" value="1"/>
</dbReference>
<dbReference type="Gene3D" id="3.60.21.10">
    <property type="match status" value="1"/>
</dbReference>
<evidence type="ECO:0000259" key="3">
    <source>
        <dbReference type="Pfam" id="PF00149"/>
    </source>
</evidence>
<feature type="domain" description="Calcineurin-like phosphoesterase" evidence="3">
    <location>
        <begin position="56"/>
        <end position="347"/>
    </location>
</feature>
<comment type="similarity">
    <text evidence="2">Belongs to the 5'-nucleotidase family.</text>
</comment>
<evidence type="ECO:0000256" key="2">
    <source>
        <dbReference type="RuleBase" id="RU362119"/>
    </source>
</evidence>
<dbReference type="PRINTS" id="PR01607">
    <property type="entry name" value="APYRASEFAMLY"/>
</dbReference>
<evidence type="ECO:0000313" key="6">
    <source>
        <dbReference type="Proteomes" id="UP001596189"/>
    </source>
</evidence>